<feature type="domain" description="C2 DOCK-type" evidence="4">
    <location>
        <begin position="645"/>
        <end position="804"/>
    </location>
</feature>
<name>A0A922MPL7_SPOEX</name>
<evidence type="ECO:0000313" key="6">
    <source>
        <dbReference type="Proteomes" id="UP000814243"/>
    </source>
</evidence>
<evidence type="ECO:0000259" key="3">
    <source>
        <dbReference type="PROSITE" id="PS50003"/>
    </source>
</evidence>
<dbReference type="SUPFAM" id="SSF50729">
    <property type="entry name" value="PH domain-like"/>
    <property type="match status" value="1"/>
</dbReference>
<dbReference type="InterPro" id="IPR001849">
    <property type="entry name" value="PH_domain"/>
</dbReference>
<reference evidence="5" key="1">
    <citation type="journal article" date="2021" name="G3 (Bethesda)">
        <title>Genome and transcriptome analysis of the beet armyworm Spodoptera exigua reveals targets for pest control. .</title>
        <authorList>
            <person name="Simon S."/>
            <person name="Breeschoten T."/>
            <person name="Jansen H.J."/>
            <person name="Dirks R.P."/>
            <person name="Schranz M.E."/>
            <person name="Ros V.I.D."/>
        </authorList>
    </citation>
    <scope>NUCLEOTIDE SEQUENCE</scope>
    <source>
        <strain evidence="5">TB_SE_WUR_2020</strain>
    </source>
</reference>
<dbReference type="Pfam" id="PF14429">
    <property type="entry name" value="DOCK-C2"/>
    <property type="match status" value="1"/>
</dbReference>
<dbReference type="Proteomes" id="UP000814243">
    <property type="component" value="Unassembled WGS sequence"/>
</dbReference>
<feature type="region of interest" description="Disordered" evidence="2">
    <location>
        <begin position="281"/>
        <end position="316"/>
    </location>
</feature>
<dbReference type="PANTHER" id="PTHR23317:SF26">
    <property type="entry name" value="ZIZIMIN, ISOFORM K"/>
    <property type="match status" value="1"/>
</dbReference>
<dbReference type="SMART" id="SM00233">
    <property type="entry name" value="PH"/>
    <property type="match status" value="1"/>
</dbReference>
<protein>
    <recommendedName>
        <fullName evidence="7">Dedicator of cytokinesis protein 9</fullName>
    </recommendedName>
</protein>
<dbReference type="PROSITE" id="PS51650">
    <property type="entry name" value="C2_DOCK"/>
    <property type="match status" value="1"/>
</dbReference>
<evidence type="ECO:0000313" key="5">
    <source>
        <dbReference type="EMBL" id="KAH9640931.1"/>
    </source>
</evidence>
<dbReference type="Gene3D" id="2.30.29.30">
    <property type="entry name" value="Pleckstrin-homology domain (PH domain)/Phosphotyrosine-binding domain (PTB)"/>
    <property type="match status" value="1"/>
</dbReference>
<comment type="caution">
    <text evidence="5">The sequence shown here is derived from an EMBL/GenBank/DDBJ whole genome shotgun (WGS) entry which is preliminary data.</text>
</comment>
<dbReference type="PANTHER" id="PTHR23317">
    <property type="entry name" value="DEDICATOR OF CYTOKINESIS DOCK"/>
    <property type="match status" value="1"/>
</dbReference>
<dbReference type="InterPro" id="IPR011993">
    <property type="entry name" value="PH-like_dom_sf"/>
</dbReference>
<feature type="domain" description="PH" evidence="3">
    <location>
        <begin position="169"/>
        <end position="279"/>
    </location>
</feature>
<accession>A0A922MPL7</accession>
<feature type="compositionally biased region" description="Basic and acidic residues" evidence="2">
    <location>
        <begin position="281"/>
        <end position="299"/>
    </location>
</feature>
<sequence>MPPVNSKVKKNGAEYENIIAKKCTALDFEQYIQDNKTLLMNDPLRDILLYPTDDVSEILKQILHMMSQKSLSTLKRAIGKCSVVLPRRWRTVTTAVPDVRTAASCPLLTRQALLSYASSWNLIHYKFSNYSGSYLNLPRPIENKFPEEVYDIDAETESDNEGQAAKLDLGTKEGHLLKGPEIGSDRIFSNLASKSFKKRYCSMVREADGTYILEVYKDEKKTDTKLTIVMDFCSDVVRNPKKGRFCFELRMAGGKGYTFAAENEEDVNDWINAFKAALKKNQDNQETHQSDEALDKDADVSLTAEPPPPTYGTLKGLEHSMNPLLMRYSRETDMSIAAARNECRYNIFSMPYKRAPSPEPQLEPFKEHFGQRILLKCESLKFRLQAPIDGDKELLCQVEPYYTYLALYDARSGKKLSENFHFDLNHDAVKDLVKDNEDTKSLVENFSYDVKLDVNQIPEEWFRSKRQVMLSVNNPHSDLFLVVKIDKILQGHVSQVLEPYLKATKDPRLGLKVHKNVQAYANRVGTYRMPFAWAAKPLYKMYSNDLDLTPEFPAIYRQEPNKMSDDDLLKILSDYRKSEKMSKLTVIPGWLSINIHQSNEQVPNCMSTSYAALKPFPLPPTLPLTLELATLNVEPEQPYAAYIHHLYAVYGRFGMTTQYRCSVLHHNANPTWSDEAKIRLPATITAQHHLLFTFHHISCDLAKKMMLMSKHVLVILFNYPIHKHRHLYIIKVYLEDTMESIYAWIPLLKNDKLVDEIVNLPIATHLPSGYLAIQPLGLGKGNTGPEVVWVEGEKQLFRCQLVLDSTVATRDPHLHNLFSQAERLIKSSSPPTSPSPPPWNDVCNALKAAHAIKLSSLIAFLPTIMNQLFELMTVEKSYTQDMGYQIVKLIVHFVHMIHDYGRKDLLDSYVKSCLSFMDRGFVFRQIKKYLDKFKVCDPKALFDFKFTFLQTICSHEHFVPFNLPLHANKLPKDGDEDNAHRLITKNLASPVENGHDRVDGDATMNPVLNSTQKEAASANSTPRRNRLTLHFDHTPVRNSAHFKEPPTIPGNHMYGKDHANNMSQSSLESVSTMSGGDSLPRNIGRLDLSEIGDQVNRICAEQFQYVGRKKILSEMKATTPDCNGKPKPVKARTLPARMSPPDFSKEPPIVVEKNNTVNRENLVNPSVTTGGSTVCSGVVAAVVRLCEARAAWLRREAAAALYLLMRANFQHGTGGDLTRVHLQVIMAVSKLLDNSTALNCKRFQESLSVINCFATGDKAMKGTGLSSEVAELMRRVRTVVGARARLAGVGGVGASGAGSVHLAELQHALAASCRATPRLRHAWLSNLAEHNARQGDYDEAMCCQLHIAALMAEYLKLRGTQQWGADEFAEISLNIPRDETGLKIDEGE</sequence>
<gene>
    <name evidence="5" type="ORF">HF086_015626</name>
</gene>
<comment type="similarity">
    <text evidence="1">Belongs to the DOCK family.</text>
</comment>
<dbReference type="CDD" id="cd13267">
    <property type="entry name" value="PH_DOCK-D"/>
    <property type="match status" value="1"/>
</dbReference>
<evidence type="ECO:0000256" key="2">
    <source>
        <dbReference type="SAM" id="MobiDB-lite"/>
    </source>
</evidence>
<evidence type="ECO:0000259" key="4">
    <source>
        <dbReference type="PROSITE" id="PS51650"/>
    </source>
</evidence>
<evidence type="ECO:0000256" key="1">
    <source>
        <dbReference type="PROSITE-ProRule" id="PRU00983"/>
    </source>
</evidence>
<dbReference type="PROSITE" id="PS50003">
    <property type="entry name" value="PH_DOMAIN"/>
    <property type="match status" value="1"/>
</dbReference>
<dbReference type="EMBL" id="JACEFF010000263">
    <property type="protein sequence ID" value="KAH9640931.1"/>
    <property type="molecule type" value="Genomic_DNA"/>
</dbReference>
<dbReference type="GO" id="GO:0007264">
    <property type="term" value="P:small GTPase-mediated signal transduction"/>
    <property type="evidence" value="ECO:0007669"/>
    <property type="project" value="InterPro"/>
</dbReference>
<dbReference type="Gene3D" id="2.60.40.150">
    <property type="entry name" value="C2 domain"/>
    <property type="match status" value="1"/>
</dbReference>
<evidence type="ECO:0008006" key="7">
    <source>
        <dbReference type="Google" id="ProtNLM"/>
    </source>
</evidence>
<dbReference type="InterPro" id="IPR035892">
    <property type="entry name" value="C2_domain_sf"/>
</dbReference>
<dbReference type="InterPro" id="IPR021816">
    <property type="entry name" value="DOCK_C/D_N"/>
</dbReference>
<dbReference type="InterPro" id="IPR046769">
    <property type="entry name" value="DOCKER_Lobe_A"/>
</dbReference>
<dbReference type="GO" id="GO:0005085">
    <property type="term" value="F:guanyl-nucleotide exchange factor activity"/>
    <property type="evidence" value="ECO:0007669"/>
    <property type="project" value="InterPro"/>
</dbReference>
<dbReference type="InterPro" id="IPR027007">
    <property type="entry name" value="C2_DOCK-type_domain"/>
</dbReference>
<proteinExistence type="inferred from homology"/>
<dbReference type="Pfam" id="PF06920">
    <property type="entry name" value="DHR-2_Lobe_A"/>
    <property type="match status" value="1"/>
</dbReference>
<dbReference type="InterPro" id="IPR026791">
    <property type="entry name" value="DOCK"/>
</dbReference>
<dbReference type="Pfam" id="PF11878">
    <property type="entry name" value="DOCK_C-D_N"/>
    <property type="match status" value="1"/>
</dbReference>
<dbReference type="InterPro" id="IPR043161">
    <property type="entry name" value="DOCK_C_lobe_A"/>
</dbReference>
<organism evidence="5 6">
    <name type="scientific">Spodoptera exigua</name>
    <name type="common">Beet armyworm</name>
    <name type="synonym">Noctua fulgens</name>
    <dbReference type="NCBI Taxonomy" id="7107"/>
    <lineage>
        <taxon>Eukaryota</taxon>
        <taxon>Metazoa</taxon>
        <taxon>Ecdysozoa</taxon>
        <taxon>Arthropoda</taxon>
        <taxon>Hexapoda</taxon>
        <taxon>Insecta</taxon>
        <taxon>Pterygota</taxon>
        <taxon>Neoptera</taxon>
        <taxon>Endopterygota</taxon>
        <taxon>Lepidoptera</taxon>
        <taxon>Glossata</taxon>
        <taxon>Ditrysia</taxon>
        <taxon>Noctuoidea</taxon>
        <taxon>Noctuidae</taxon>
        <taxon>Amphipyrinae</taxon>
        <taxon>Spodoptera</taxon>
    </lineage>
</organism>
<dbReference type="Pfam" id="PF00169">
    <property type="entry name" value="PH"/>
    <property type="match status" value="1"/>
</dbReference>
<dbReference type="Gene3D" id="1.25.40.410">
    <property type="match status" value="1"/>
</dbReference>
<feature type="region of interest" description="Disordered" evidence="2">
    <location>
        <begin position="1117"/>
        <end position="1148"/>
    </location>
</feature>